<keyword evidence="6 7" id="KW-0472">Membrane</keyword>
<dbReference type="OrthoDB" id="418595at2759"/>
<feature type="transmembrane region" description="Helical" evidence="7">
    <location>
        <begin position="84"/>
        <end position="102"/>
    </location>
</feature>
<keyword evidence="5 7" id="KW-1133">Transmembrane helix</keyword>
<dbReference type="Gene3D" id="1.20.1540.10">
    <property type="entry name" value="Rhomboid-like"/>
    <property type="match status" value="1"/>
</dbReference>
<evidence type="ECO:0000256" key="6">
    <source>
        <dbReference type="ARBA" id="ARBA00023136"/>
    </source>
</evidence>
<keyword evidence="10" id="KW-1185">Reference proteome</keyword>
<comment type="similarity">
    <text evidence="2">Belongs to the peptidase S54 family.</text>
</comment>
<evidence type="ECO:0000259" key="8">
    <source>
        <dbReference type="Pfam" id="PF01694"/>
    </source>
</evidence>
<comment type="caution">
    <text evidence="9">The sequence shown here is derived from an EMBL/GenBank/DDBJ whole genome shotgun (WGS) entry which is preliminary data.</text>
</comment>
<proteinExistence type="inferred from homology"/>
<keyword evidence="4" id="KW-0378">Hydrolase</keyword>
<dbReference type="InterPro" id="IPR050925">
    <property type="entry name" value="Rhomboid_protease_S54"/>
</dbReference>
<comment type="subcellular location">
    <subcellularLocation>
        <location evidence="1">Membrane</location>
        <topology evidence="1">Multi-pass membrane protein</topology>
    </subcellularLocation>
</comment>
<evidence type="ECO:0000313" key="9">
    <source>
        <dbReference type="EMBL" id="TMW57315.1"/>
    </source>
</evidence>
<accession>A0A8K1FBI4</accession>
<dbReference type="SUPFAM" id="SSF144091">
    <property type="entry name" value="Rhomboid-like"/>
    <property type="match status" value="1"/>
</dbReference>
<name>A0A8K1FBI4_PYTOL</name>
<sequence>MLTLFTTSSLHLDHGQYHTLLTSVFSHADMTHLLANMYALFVFGYEVSRILGPKRFLGLYLTSGVLSTWASVNEQKRSHRMKLNLGASGAVNSITAFSILLFPRSTLLFFGLIPIRAWVAGSLFIGRDLYSWLGRKNDGIGHFAHLCGAACGGLYYAHLRPVLRRLR</sequence>
<evidence type="ECO:0000313" key="10">
    <source>
        <dbReference type="Proteomes" id="UP000794436"/>
    </source>
</evidence>
<evidence type="ECO:0000256" key="3">
    <source>
        <dbReference type="ARBA" id="ARBA00022692"/>
    </source>
</evidence>
<dbReference type="PANTHER" id="PTHR43731">
    <property type="entry name" value="RHOMBOID PROTEASE"/>
    <property type="match status" value="1"/>
</dbReference>
<dbReference type="Pfam" id="PF01694">
    <property type="entry name" value="Rhomboid"/>
    <property type="match status" value="1"/>
</dbReference>
<evidence type="ECO:0000256" key="1">
    <source>
        <dbReference type="ARBA" id="ARBA00004141"/>
    </source>
</evidence>
<dbReference type="AlphaFoldDB" id="A0A8K1FBI4"/>
<evidence type="ECO:0000256" key="2">
    <source>
        <dbReference type="ARBA" id="ARBA00009045"/>
    </source>
</evidence>
<protein>
    <recommendedName>
        <fullName evidence="8">Peptidase S54 rhomboid domain-containing protein</fullName>
    </recommendedName>
</protein>
<evidence type="ECO:0000256" key="4">
    <source>
        <dbReference type="ARBA" id="ARBA00022801"/>
    </source>
</evidence>
<dbReference type="InterPro" id="IPR035952">
    <property type="entry name" value="Rhomboid-like_sf"/>
</dbReference>
<dbReference type="EMBL" id="SPLM01000144">
    <property type="protein sequence ID" value="TMW57315.1"/>
    <property type="molecule type" value="Genomic_DNA"/>
</dbReference>
<feature type="domain" description="Peptidase S54 rhomboid" evidence="8">
    <location>
        <begin position="15"/>
        <end position="157"/>
    </location>
</feature>
<keyword evidence="3 7" id="KW-0812">Transmembrane</keyword>
<reference evidence="9" key="1">
    <citation type="submission" date="2019-03" db="EMBL/GenBank/DDBJ databases">
        <title>Long read genome sequence of the mycoparasitic Pythium oligandrum ATCC 38472 isolated from sugarbeet rhizosphere.</title>
        <authorList>
            <person name="Gaulin E."/>
        </authorList>
    </citation>
    <scope>NUCLEOTIDE SEQUENCE</scope>
    <source>
        <strain evidence="9">ATCC 38472_TT</strain>
    </source>
</reference>
<dbReference type="GO" id="GO:0016020">
    <property type="term" value="C:membrane"/>
    <property type="evidence" value="ECO:0007669"/>
    <property type="project" value="UniProtKB-SubCell"/>
</dbReference>
<dbReference type="GO" id="GO:0004252">
    <property type="term" value="F:serine-type endopeptidase activity"/>
    <property type="evidence" value="ECO:0007669"/>
    <property type="project" value="InterPro"/>
</dbReference>
<dbReference type="PANTHER" id="PTHR43731:SF14">
    <property type="entry name" value="PRESENILIN-ASSOCIATED RHOMBOID-LIKE PROTEIN, MITOCHONDRIAL"/>
    <property type="match status" value="1"/>
</dbReference>
<feature type="transmembrane region" description="Helical" evidence="7">
    <location>
        <begin position="20"/>
        <end position="44"/>
    </location>
</feature>
<organism evidence="9 10">
    <name type="scientific">Pythium oligandrum</name>
    <name type="common">Mycoparasitic fungus</name>
    <dbReference type="NCBI Taxonomy" id="41045"/>
    <lineage>
        <taxon>Eukaryota</taxon>
        <taxon>Sar</taxon>
        <taxon>Stramenopiles</taxon>
        <taxon>Oomycota</taxon>
        <taxon>Peronosporomycetes</taxon>
        <taxon>Pythiales</taxon>
        <taxon>Pythiaceae</taxon>
        <taxon>Pythium</taxon>
    </lineage>
</organism>
<feature type="transmembrane region" description="Helical" evidence="7">
    <location>
        <begin position="107"/>
        <end position="127"/>
    </location>
</feature>
<dbReference type="Proteomes" id="UP000794436">
    <property type="component" value="Unassembled WGS sequence"/>
</dbReference>
<evidence type="ECO:0000256" key="5">
    <source>
        <dbReference type="ARBA" id="ARBA00022989"/>
    </source>
</evidence>
<evidence type="ECO:0000256" key="7">
    <source>
        <dbReference type="SAM" id="Phobius"/>
    </source>
</evidence>
<dbReference type="InterPro" id="IPR022764">
    <property type="entry name" value="Peptidase_S54_rhomboid_dom"/>
</dbReference>
<gene>
    <name evidence="9" type="ORF">Poli38472_003240</name>
</gene>